<accession>A0A8J3LKW9</accession>
<comment type="caution">
    <text evidence="1">The sequence shown here is derived from an EMBL/GenBank/DDBJ whole genome shotgun (WGS) entry which is preliminary data.</text>
</comment>
<organism evidence="1 2">
    <name type="scientific">Catellatospora methionotrophica</name>
    <dbReference type="NCBI Taxonomy" id="121620"/>
    <lineage>
        <taxon>Bacteria</taxon>
        <taxon>Bacillati</taxon>
        <taxon>Actinomycetota</taxon>
        <taxon>Actinomycetes</taxon>
        <taxon>Micromonosporales</taxon>
        <taxon>Micromonosporaceae</taxon>
        <taxon>Catellatospora</taxon>
    </lineage>
</organism>
<sequence>MTRVINGLGDRMLSALLRTAEAGACVPENGQSCGTVTCSGGYCASDGRWYQKYCKAKFNCYGSCLSTGVFDRYQRTQAVC</sequence>
<evidence type="ECO:0000313" key="1">
    <source>
        <dbReference type="EMBL" id="GIG16420.1"/>
    </source>
</evidence>
<dbReference type="EMBL" id="BONJ01000026">
    <property type="protein sequence ID" value="GIG16420.1"/>
    <property type="molecule type" value="Genomic_DNA"/>
</dbReference>
<protein>
    <submittedName>
        <fullName evidence="1">Uncharacterized protein</fullName>
    </submittedName>
</protein>
<dbReference type="Proteomes" id="UP000660339">
    <property type="component" value="Unassembled WGS sequence"/>
</dbReference>
<keyword evidence="2" id="KW-1185">Reference proteome</keyword>
<proteinExistence type="predicted"/>
<dbReference type="RefSeq" id="WP_166385577.1">
    <property type="nucleotide sequence ID" value="NZ_BAAATT010000003.1"/>
</dbReference>
<name>A0A8J3LKW9_9ACTN</name>
<evidence type="ECO:0000313" key="2">
    <source>
        <dbReference type="Proteomes" id="UP000660339"/>
    </source>
</evidence>
<gene>
    <name evidence="1" type="ORF">Cme02nite_47520</name>
</gene>
<reference evidence="1" key="1">
    <citation type="submission" date="2021-01" db="EMBL/GenBank/DDBJ databases">
        <title>Whole genome shotgun sequence of Catellatospora methionotrophica NBRC 14553.</title>
        <authorList>
            <person name="Komaki H."/>
            <person name="Tamura T."/>
        </authorList>
    </citation>
    <scope>NUCLEOTIDE SEQUENCE</scope>
    <source>
        <strain evidence="1">NBRC 14553</strain>
    </source>
</reference>
<dbReference type="AlphaFoldDB" id="A0A8J3LKW9"/>